<dbReference type="InterPro" id="IPR001375">
    <property type="entry name" value="Peptidase_S9_cat"/>
</dbReference>
<name>A0ABR7MEW1_9BACT</name>
<dbReference type="PANTHER" id="PTHR11731:SF193">
    <property type="entry name" value="DIPEPTIDYL PEPTIDASE 9"/>
    <property type="match status" value="1"/>
</dbReference>
<evidence type="ECO:0000256" key="2">
    <source>
        <dbReference type="ARBA" id="ARBA00022801"/>
    </source>
</evidence>
<dbReference type="InterPro" id="IPR002471">
    <property type="entry name" value="Pept_S9_AS"/>
</dbReference>
<sequence>MRQTILFALAIVFSISSQAQQKSITYEQAFKGAPTNLMKPLPNITKWLDGKYYYETLTENKTVKTFKVEAKTGKAVEFRDTAGGVKSAPVPAIAIVGARNQTASPDGKYFAYTKTDNNLYIQEIATKKETRLTSDGNDSVLNGYASWIYFEEILGRASRYKAFWWSNDGRHLAFMRFDESGMQAFPIYVADGQHGYLENNRYPKPGDKNPDVKIGIVSLENGNTTWADFNPREDQYFGTPVWAPNGQLWVSWMNRGQDQLKVYSVDVNNGGKTLVYEEQQKTWIDLDDNDRFEFLASGKGFILRSDASGWRHLYLHDMTGKRLATLTSGDYTVGEIFKIDEKAKRIYFAARKENSARTDLYSVGLDGQKMIRHSFGDYSFRGMQIAPDNKSFITTYSNLATPPKMALVDMKGKVIRELGDATGPDAGTYALPKKELVRVKSADGLFDLPVLITYPIGFDPAKKYPVIVNIYGGPNAGTVYDTYRMMGTDIWWAQEGLVQVAIDNRSSGHFGKNGMNFIHRQLGKYEIEDYMSAAKWLGSQSWIDATRIGITGGSFGGYMTAMALTYGSDVFTHGIANASVTDWSLYDTHYTERFMDTPAENPEGYKITSVMNYADRLKGVLRIVHGTTDDNVHMQNSVQLINKLQDLGKPFEMMIYPNERHGIGANVRAKRDHLVSENASFFYKHLLKKPVPEVFWKQGQKKGF</sequence>
<dbReference type="InterPro" id="IPR029058">
    <property type="entry name" value="AB_hydrolase_fold"/>
</dbReference>
<dbReference type="SUPFAM" id="SSF53474">
    <property type="entry name" value="alpha/beta-Hydrolases"/>
    <property type="match status" value="1"/>
</dbReference>
<evidence type="ECO:0000313" key="6">
    <source>
        <dbReference type="EMBL" id="MBC6493176.1"/>
    </source>
</evidence>
<evidence type="ECO:0000256" key="1">
    <source>
        <dbReference type="ARBA" id="ARBA00022670"/>
    </source>
</evidence>
<dbReference type="PANTHER" id="PTHR11731">
    <property type="entry name" value="PROTEASE FAMILY S9B,C DIPEPTIDYL-PEPTIDASE IV-RELATED"/>
    <property type="match status" value="1"/>
</dbReference>
<feature type="chain" id="PRO_5045911207" evidence="3">
    <location>
        <begin position="20"/>
        <end position="704"/>
    </location>
</feature>
<dbReference type="InterPro" id="IPR002469">
    <property type="entry name" value="Peptidase_S9B_N"/>
</dbReference>
<evidence type="ECO:0000259" key="5">
    <source>
        <dbReference type="Pfam" id="PF00930"/>
    </source>
</evidence>
<keyword evidence="2" id="KW-0378">Hydrolase</keyword>
<keyword evidence="7" id="KW-1185">Reference proteome</keyword>
<keyword evidence="3" id="KW-0732">Signal</keyword>
<evidence type="ECO:0000259" key="4">
    <source>
        <dbReference type="Pfam" id="PF00326"/>
    </source>
</evidence>
<feature type="domain" description="Dipeptidylpeptidase IV N-terminal" evidence="5">
    <location>
        <begin position="102"/>
        <end position="403"/>
    </location>
</feature>
<feature type="signal peptide" evidence="3">
    <location>
        <begin position="1"/>
        <end position="19"/>
    </location>
</feature>
<protein>
    <submittedName>
        <fullName evidence="6">Peptidase S9</fullName>
    </submittedName>
</protein>
<organism evidence="6 7">
    <name type="scientific">Flavihumibacter stibioxidans</name>
    <dbReference type="NCBI Taxonomy" id="1834163"/>
    <lineage>
        <taxon>Bacteria</taxon>
        <taxon>Pseudomonadati</taxon>
        <taxon>Bacteroidota</taxon>
        <taxon>Chitinophagia</taxon>
        <taxon>Chitinophagales</taxon>
        <taxon>Chitinophagaceae</taxon>
        <taxon>Flavihumibacter</taxon>
    </lineage>
</organism>
<evidence type="ECO:0000313" key="7">
    <source>
        <dbReference type="Proteomes" id="UP000765802"/>
    </source>
</evidence>
<dbReference type="EMBL" id="MBUA01000032">
    <property type="protein sequence ID" value="MBC6493176.1"/>
    <property type="molecule type" value="Genomic_DNA"/>
</dbReference>
<dbReference type="Gene3D" id="2.140.10.30">
    <property type="entry name" value="Dipeptidylpeptidase IV, N-terminal domain"/>
    <property type="match status" value="1"/>
</dbReference>
<reference evidence="6 7" key="1">
    <citation type="submission" date="2016-07" db="EMBL/GenBank/DDBJ databases">
        <title>Genome analysis of Flavihumibacter stibioxidans YS-17.</title>
        <authorList>
            <person name="Shi K."/>
            <person name="Han Y."/>
            <person name="Wang G."/>
        </authorList>
    </citation>
    <scope>NUCLEOTIDE SEQUENCE [LARGE SCALE GENOMIC DNA]</scope>
    <source>
        <strain evidence="6 7">YS-17</strain>
    </source>
</reference>
<gene>
    <name evidence="6" type="ORF">BC349_19145</name>
</gene>
<dbReference type="RefSeq" id="WP_187258496.1">
    <property type="nucleotide sequence ID" value="NZ_JBHULF010000009.1"/>
</dbReference>
<proteinExistence type="predicted"/>
<dbReference type="Pfam" id="PF00930">
    <property type="entry name" value="DPPIV_N"/>
    <property type="match status" value="1"/>
</dbReference>
<evidence type="ECO:0000256" key="3">
    <source>
        <dbReference type="SAM" id="SignalP"/>
    </source>
</evidence>
<dbReference type="Gene3D" id="3.40.50.1820">
    <property type="entry name" value="alpha/beta hydrolase"/>
    <property type="match status" value="1"/>
</dbReference>
<keyword evidence="1" id="KW-0645">Protease</keyword>
<dbReference type="InterPro" id="IPR050278">
    <property type="entry name" value="Serine_Prot_S9B/DPPIV"/>
</dbReference>
<feature type="domain" description="Peptidase S9 prolyl oligopeptidase catalytic" evidence="4">
    <location>
        <begin position="491"/>
        <end position="686"/>
    </location>
</feature>
<dbReference type="Pfam" id="PF00326">
    <property type="entry name" value="Peptidase_S9"/>
    <property type="match status" value="1"/>
</dbReference>
<dbReference type="SUPFAM" id="SSF82171">
    <property type="entry name" value="DPP6 N-terminal domain-like"/>
    <property type="match status" value="1"/>
</dbReference>
<dbReference type="PROSITE" id="PS00708">
    <property type="entry name" value="PRO_ENDOPEP_SER"/>
    <property type="match status" value="1"/>
</dbReference>
<dbReference type="Proteomes" id="UP000765802">
    <property type="component" value="Unassembled WGS sequence"/>
</dbReference>
<comment type="caution">
    <text evidence="6">The sequence shown here is derived from an EMBL/GenBank/DDBJ whole genome shotgun (WGS) entry which is preliminary data.</text>
</comment>
<accession>A0ABR7MEW1</accession>